<dbReference type="Proteomes" id="UP001323405">
    <property type="component" value="Unassembled WGS sequence"/>
</dbReference>
<evidence type="ECO:0000313" key="2">
    <source>
        <dbReference type="EMBL" id="KAK4654832.1"/>
    </source>
</evidence>
<keyword evidence="3" id="KW-1185">Reference proteome</keyword>
<proteinExistence type="predicted"/>
<feature type="region of interest" description="Disordered" evidence="1">
    <location>
        <begin position="143"/>
        <end position="175"/>
    </location>
</feature>
<reference evidence="2 3" key="1">
    <citation type="journal article" date="2023" name="bioRxiv">
        <title>High-quality genome assemblies of four members of thePodospora anserinaspecies complex.</title>
        <authorList>
            <person name="Ament-Velasquez S.L."/>
            <person name="Vogan A.A."/>
            <person name="Wallerman O."/>
            <person name="Hartmann F."/>
            <person name="Gautier V."/>
            <person name="Silar P."/>
            <person name="Giraud T."/>
            <person name="Johannesson H."/>
        </authorList>
    </citation>
    <scope>NUCLEOTIDE SEQUENCE [LARGE SCALE GENOMIC DNA]</scope>
    <source>
        <strain evidence="2 3">CBS 415.72m</strain>
    </source>
</reference>
<name>A0ABR0GGT0_9PEZI</name>
<comment type="caution">
    <text evidence="2">The sequence shown here is derived from an EMBL/GenBank/DDBJ whole genome shotgun (WGS) entry which is preliminary data.</text>
</comment>
<protein>
    <submittedName>
        <fullName evidence="2">Uncharacterized protein</fullName>
    </submittedName>
</protein>
<evidence type="ECO:0000313" key="3">
    <source>
        <dbReference type="Proteomes" id="UP001323405"/>
    </source>
</evidence>
<dbReference type="EMBL" id="JAFFHA010000006">
    <property type="protein sequence ID" value="KAK4654832.1"/>
    <property type="molecule type" value="Genomic_DNA"/>
</dbReference>
<feature type="region of interest" description="Disordered" evidence="1">
    <location>
        <begin position="1"/>
        <end position="22"/>
    </location>
</feature>
<evidence type="ECO:0000256" key="1">
    <source>
        <dbReference type="SAM" id="MobiDB-lite"/>
    </source>
</evidence>
<dbReference type="RefSeq" id="XP_062743807.1">
    <property type="nucleotide sequence ID" value="XM_062883729.1"/>
</dbReference>
<feature type="compositionally biased region" description="Polar residues" evidence="1">
    <location>
        <begin position="153"/>
        <end position="162"/>
    </location>
</feature>
<accession>A0ABR0GGT0</accession>
<gene>
    <name evidence="2" type="ORF">QC762_0069670</name>
</gene>
<organism evidence="2 3">
    <name type="scientific">Podospora pseudocomata</name>
    <dbReference type="NCBI Taxonomy" id="2093779"/>
    <lineage>
        <taxon>Eukaryota</taxon>
        <taxon>Fungi</taxon>
        <taxon>Dikarya</taxon>
        <taxon>Ascomycota</taxon>
        <taxon>Pezizomycotina</taxon>
        <taxon>Sordariomycetes</taxon>
        <taxon>Sordariomycetidae</taxon>
        <taxon>Sordariales</taxon>
        <taxon>Podosporaceae</taxon>
        <taxon>Podospora</taxon>
    </lineage>
</organism>
<sequence length="262" mass="29347">MHPSRLSTTPTLAFPPNSSTMSSDQQAVTIKLSRIYLHSVTVPGIPAACRQFDKPCSFPCSSGTSNQQNEIPITLLRSILSDRLPAKASNVTLHWRLTASTEGSYPVITTRHKITDTTSTVDAQNYTIVFAERLDRLQKITSNHQRLRKSQQDSRAQPKTSYPSPPLLTGAGKISPNQYCGISKRRRRRQLDYTQQPCPTFLSELRRRAEQHSKATGEVNCLLRVMQVQQYIMSGKSSLSTCHKRHMESRSISPSDNSVCSE</sequence>
<dbReference type="GeneID" id="87903405"/>